<keyword evidence="5 19" id="KW-0349">Heme</keyword>
<dbReference type="GO" id="GO:0009055">
    <property type="term" value="F:electron transfer activity"/>
    <property type="evidence" value="ECO:0007669"/>
    <property type="project" value="TreeGrafter"/>
</dbReference>
<evidence type="ECO:0000256" key="13">
    <source>
        <dbReference type="ARBA" id="ARBA00023136"/>
    </source>
</evidence>
<dbReference type="Proteomes" id="UP000501452">
    <property type="component" value="Chromosome"/>
</dbReference>
<evidence type="ECO:0000256" key="6">
    <source>
        <dbReference type="ARBA" id="ARBA00022692"/>
    </source>
</evidence>
<keyword evidence="9 21" id="KW-1133">Transmembrane helix</keyword>
<evidence type="ECO:0000256" key="5">
    <source>
        <dbReference type="ARBA" id="ARBA00022617"/>
    </source>
</evidence>
<evidence type="ECO:0000256" key="3">
    <source>
        <dbReference type="ARBA" id="ARBA00022448"/>
    </source>
</evidence>
<keyword evidence="4" id="KW-1003">Cell membrane</keyword>
<evidence type="ECO:0000256" key="17">
    <source>
        <dbReference type="ARBA" id="ARBA00061480"/>
    </source>
</evidence>
<dbReference type="SUPFAM" id="SSF103501">
    <property type="entry name" value="Respiratory nitrate reductase 1 gamma chain"/>
    <property type="match status" value="1"/>
</dbReference>
<dbReference type="EMBL" id="CP045119">
    <property type="protein sequence ID" value="QIN83051.1"/>
    <property type="molecule type" value="Genomic_DNA"/>
</dbReference>
<sequence>MSLWSQFLWVIFPYLALVTFVLGHVYRYVYDQYGWTPKSSQLLERRLLMWGVLLFHWGFLFVLGGHVMGLLVPIGVYRAIGVSDHNYHLLSLWVGAPVGIVAMAGILLLNIRRWFIPRIRNNTETMRFVTDGLLLVVVLLGLAATIGYRVYASQYELQGEFEYRDTVGAWFRNLFLFRPEAGLMVGVPLIFQLHAISAFVLFALWPFSSLVHVFSVPLGYLRRGHVQYRSSNPRATLARERANKSGKKPAGVEQSRRVE</sequence>
<dbReference type="GO" id="GO:0019645">
    <property type="term" value="P:anaerobic electron transport chain"/>
    <property type="evidence" value="ECO:0007669"/>
    <property type="project" value="TreeGrafter"/>
</dbReference>
<dbReference type="GO" id="GO:0042128">
    <property type="term" value="P:nitrate assimilation"/>
    <property type="evidence" value="ECO:0007669"/>
    <property type="project" value="UniProtKB-KW"/>
</dbReference>
<accession>A0A6G8Q994</accession>
<dbReference type="Pfam" id="PF02665">
    <property type="entry name" value="Nitrate_red_gam"/>
    <property type="match status" value="1"/>
</dbReference>
<comment type="similarity">
    <text evidence="17">In the N-terminal section; belongs to the nitrate reductase alpha subunit family.</text>
</comment>
<comment type="function">
    <text evidence="14">Does not seem to have nitrate reductase activity.</text>
</comment>
<dbReference type="InterPro" id="IPR023234">
    <property type="entry name" value="NarG-like_domain"/>
</dbReference>
<dbReference type="GO" id="GO:0046872">
    <property type="term" value="F:metal ion binding"/>
    <property type="evidence" value="ECO:0007669"/>
    <property type="project" value="UniProtKB-KW"/>
</dbReference>
<keyword evidence="3" id="KW-0813">Transport</keyword>
<dbReference type="AlphaFoldDB" id="A0A6G8Q994"/>
<keyword evidence="12" id="KW-0534">Nitrate assimilation</keyword>
<dbReference type="FunFam" id="1.20.950.20:FF:000001">
    <property type="entry name" value="Respiratory nitrate reductase subunit gamma"/>
    <property type="match status" value="1"/>
</dbReference>
<evidence type="ECO:0000313" key="23">
    <source>
        <dbReference type="EMBL" id="QIN83051.1"/>
    </source>
</evidence>
<evidence type="ECO:0000256" key="9">
    <source>
        <dbReference type="ARBA" id="ARBA00022989"/>
    </source>
</evidence>
<dbReference type="GO" id="GO:0008940">
    <property type="term" value="F:nitrate reductase activity"/>
    <property type="evidence" value="ECO:0007669"/>
    <property type="project" value="InterPro"/>
</dbReference>
<feature type="transmembrane region" description="Helical" evidence="21">
    <location>
        <begin position="92"/>
        <end position="111"/>
    </location>
</feature>
<feature type="binding site" description="axial binding residue" evidence="19">
    <location>
        <position position="194"/>
    </location>
    <ligand>
        <name>heme b</name>
        <dbReference type="ChEBI" id="CHEBI:60344"/>
        <label>1</label>
    </ligand>
    <ligandPart>
        <name>Fe</name>
        <dbReference type="ChEBI" id="CHEBI:18248"/>
    </ligandPart>
</feature>
<keyword evidence="10 23" id="KW-0560">Oxidoreductase</keyword>
<dbReference type="NCBIfam" id="TIGR00351">
    <property type="entry name" value="narI"/>
    <property type="match status" value="1"/>
</dbReference>
<dbReference type="InterPro" id="IPR036197">
    <property type="entry name" value="NarG-like_sf"/>
</dbReference>
<dbReference type="InterPro" id="IPR051936">
    <property type="entry name" value="Heme-iron_electron_transfer"/>
</dbReference>
<dbReference type="GO" id="GO:0020037">
    <property type="term" value="F:heme binding"/>
    <property type="evidence" value="ECO:0007669"/>
    <property type="project" value="TreeGrafter"/>
</dbReference>
<feature type="binding site" description="axial binding residue" evidence="19">
    <location>
        <position position="66"/>
    </location>
    <ligand>
        <name>heme b</name>
        <dbReference type="ChEBI" id="CHEBI:60344"/>
        <label>2</label>
    </ligand>
    <ligandPart>
        <name>Fe</name>
        <dbReference type="ChEBI" id="CHEBI:18248"/>
    </ligandPart>
</feature>
<evidence type="ECO:0000313" key="24">
    <source>
        <dbReference type="Proteomes" id="UP000501452"/>
    </source>
</evidence>
<feature type="binding site" description="axial binding residue" evidence="19">
    <location>
        <position position="212"/>
    </location>
    <ligand>
        <name>heme b</name>
        <dbReference type="ChEBI" id="CHEBI:60344"/>
        <label>1</label>
    </ligand>
    <ligandPart>
        <name>Fe</name>
        <dbReference type="ChEBI" id="CHEBI:18248"/>
    </ligandPart>
</feature>
<name>A0A6G8Q994_9ACTN</name>
<evidence type="ECO:0000256" key="12">
    <source>
        <dbReference type="ARBA" id="ARBA00023063"/>
    </source>
</evidence>
<comment type="subcellular location">
    <subcellularLocation>
        <location evidence="2">Cell membrane</location>
        <topology evidence="2">Multi-pass membrane protein</topology>
    </subcellularLocation>
</comment>
<dbReference type="Gene3D" id="1.20.950.20">
    <property type="entry name" value="Transmembrane di-heme cytochromes, Chain C"/>
    <property type="match status" value="1"/>
</dbReference>
<evidence type="ECO:0000256" key="14">
    <source>
        <dbReference type="ARBA" id="ARBA00056200"/>
    </source>
</evidence>
<evidence type="ECO:0000256" key="4">
    <source>
        <dbReference type="ARBA" id="ARBA00022475"/>
    </source>
</evidence>
<dbReference type="GO" id="GO:0005886">
    <property type="term" value="C:plasma membrane"/>
    <property type="evidence" value="ECO:0007669"/>
    <property type="project" value="UniProtKB-SubCell"/>
</dbReference>
<evidence type="ECO:0000256" key="19">
    <source>
        <dbReference type="PIRSR" id="PIRSR603816-1"/>
    </source>
</evidence>
<evidence type="ECO:0000256" key="15">
    <source>
        <dbReference type="ARBA" id="ARBA00061095"/>
    </source>
</evidence>
<dbReference type="PANTHER" id="PTHR30598:SF3">
    <property type="entry name" value="RESPIRATORY NITRATE REDUCTASE 1 GAMMA CHAIN"/>
    <property type="match status" value="1"/>
</dbReference>
<comment type="similarity">
    <text evidence="15">In the central section; belongs to the NarJ/NarW family.</text>
</comment>
<evidence type="ECO:0000256" key="18">
    <source>
        <dbReference type="ARBA" id="ARBA00071287"/>
    </source>
</evidence>
<keyword evidence="6 21" id="KW-0812">Transmembrane</keyword>
<comment type="cofactor">
    <cofactor evidence="1">
        <name>Mo-bis(molybdopterin guanine dinucleotide)</name>
        <dbReference type="ChEBI" id="CHEBI:60539"/>
    </cofactor>
</comment>
<gene>
    <name evidence="23" type="primary">narI</name>
    <name evidence="23" type="ORF">GBA63_10600</name>
</gene>
<feature type="region of interest" description="Disordered" evidence="20">
    <location>
        <begin position="232"/>
        <end position="259"/>
    </location>
</feature>
<feature type="transmembrane region" description="Helical" evidence="21">
    <location>
        <begin position="132"/>
        <end position="151"/>
    </location>
</feature>
<organism evidence="23 24">
    <name type="scientific">Rubrobacter tropicus</name>
    <dbReference type="NCBI Taxonomy" id="2653851"/>
    <lineage>
        <taxon>Bacteria</taxon>
        <taxon>Bacillati</taxon>
        <taxon>Actinomycetota</taxon>
        <taxon>Rubrobacteria</taxon>
        <taxon>Rubrobacterales</taxon>
        <taxon>Rubrobacteraceae</taxon>
        <taxon>Rubrobacter</taxon>
    </lineage>
</organism>
<keyword evidence="7" id="KW-0479">Metal-binding</keyword>
<evidence type="ECO:0000256" key="21">
    <source>
        <dbReference type="SAM" id="Phobius"/>
    </source>
</evidence>
<dbReference type="InterPro" id="IPR003816">
    <property type="entry name" value="Nitrate_red_gam"/>
</dbReference>
<protein>
    <recommendedName>
        <fullName evidence="18">Nitrate reductase-like protein NarX</fullName>
    </recommendedName>
</protein>
<evidence type="ECO:0000256" key="20">
    <source>
        <dbReference type="SAM" id="MobiDB-lite"/>
    </source>
</evidence>
<evidence type="ECO:0000256" key="11">
    <source>
        <dbReference type="ARBA" id="ARBA00023004"/>
    </source>
</evidence>
<feature type="binding site" description="axial binding residue" evidence="19">
    <location>
        <position position="56"/>
    </location>
    <ligand>
        <name>heme b</name>
        <dbReference type="ChEBI" id="CHEBI:60344"/>
        <label>1</label>
    </ligand>
    <ligandPart>
        <name>Fe</name>
        <dbReference type="ChEBI" id="CHEBI:18248"/>
    </ligandPart>
</feature>
<proteinExistence type="inferred from homology"/>
<dbReference type="RefSeq" id="WP_166175969.1">
    <property type="nucleotide sequence ID" value="NZ_CP045119.1"/>
</dbReference>
<evidence type="ECO:0000256" key="10">
    <source>
        <dbReference type="ARBA" id="ARBA00023002"/>
    </source>
</evidence>
<evidence type="ECO:0000256" key="7">
    <source>
        <dbReference type="ARBA" id="ARBA00022723"/>
    </source>
</evidence>
<evidence type="ECO:0000256" key="16">
    <source>
        <dbReference type="ARBA" id="ARBA00061196"/>
    </source>
</evidence>
<evidence type="ECO:0000256" key="8">
    <source>
        <dbReference type="ARBA" id="ARBA00022982"/>
    </source>
</evidence>
<dbReference type="GO" id="GO:0009325">
    <property type="term" value="C:nitrate reductase complex"/>
    <property type="evidence" value="ECO:0007669"/>
    <property type="project" value="InterPro"/>
</dbReference>
<keyword evidence="24" id="KW-1185">Reference proteome</keyword>
<dbReference type="KEGG" id="rub:GBA63_10600"/>
<evidence type="ECO:0000259" key="22">
    <source>
        <dbReference type="Pfam" id="PF02665"/>
    </source>
</evidence>
<comment type="similarity">
    <text evidence="16">In the C-terminal section; belongs to the nitrate reductase gamma subunit family.</text>
</comment>
<keyword evidence="13 21" id="KW-0472">Membrane</keyword>
<evidence type="ECO:0000256" key="2">
    <source>
        <dbReference type="ARBA" id="ARBA00004651"/>
    </source>
</evidence>
<dbReference type="PANTHER" id="PTHR30598">
    <property type="entry name" value="NITRATE REDUCTASE PRIVATE CHAPERONE, REDOX ENZYME MATURATION PROTEIN REMP FAMILY"/>
    <property type="match status" value="1"/>
</dbReference>
<reference evidence="23 24" key="1">
    <citation type="submission" date="2019-10" db="EMBL/GenBank/DDBJ databases">
        <title>Rubrobacter sp nov SCSIO 52090 isolated from a deep-sea sediment in the South China Sea.</title>
        <authorList>
            <person name="Chen R.W."/>
        </authorList>
    </citation>
    <scope>NUCLEOTIDE SEQUENCE [LARGE SCALE GENOMIC DNA]</scope>
    <source>
        <strain evidence="23 24">SCSIO 52909</strain>
    </source>
</reference>
<keyword evidence="11 19" id="KW-0408">Iron</keyword>
<feature type="transmembrane region" description="Helical" evidence="21">
    <location>
        <begin position="6"/>
        <end position="26"/>
    </location>
</feature>
<feature type="domain" description="NarG-like" evidence="22">
    <location>
        <begin position="6"/>
        <end position="230"/>
    </location>
</feature>
<feature type="transmembrane region" description="Helical" evidence="21">
    <location>
        <begin position="47"/>
        <end position="72"/>
    </location>
</feature>
<keyword evidence="8" id="KW-0249">Electron transport</keyword>
<evidence type="ECO:0000256" key="1">
    <source>
        <dbReference type="ARBA" id="ARBA00001942"/>
    </source>
</evidence>